<comment type="similarity">
    <text evidence="3">Belongs to the XPO2/CSE1 family.</text>
</comment>
<evidence type="ECO:0000256" key="6">
    <source>
        <dbReference type="ARBA" id="ARBA00022927"/>
    </source>
</evidence>
<dbReference type="GO" id="GO:0006606">
    <property type="term" value="P:protein import into nucleus"/>
    <property type="evidence" value="ECO:0007669"/>
    <property type="project" value="TreeGrafter"/>
</dbReference>
<evidence type="ECO:0000256" key="3">
    <source>
        <dbReference type="ARBA" id="ARBA00008669"/>
    </source>
</evidence>
<dbReference type="PROSITE" id="PS50166">
    <property type="entry name" value="IMPORTIN_B_NT"/>
    <property type="match status" value="1"/>
</dbReference>
<keyword evidence="5" id="KW-0963">Cytoplasm</keyword>
<dbReference type="GO" id="GO:0005049">
    <property type="term" value="F:nuclear export signal receptor activity"/>
    <property type="evidence" value="ECO:0007669"/>
    <property type="project" value="TreeGrafter"/>
</dbReference>
<keyword evidence="7" id="KW-0539">Nucleus</keyword>
<feature type="domain" description="Importin N-terminal" evidence="8">
    <location>
        <begin position="25"/>
        <end position="92"/>
    </location>
</feature>
<comment type="subcellular location">
    <subcellularLocation>
        <location evidence="2">Cytoplasm</location>
    </subcellularLocation>
    <subcellularLocation>
        <location evidence="1">Nucleus</location>
    </subcellularLocation>
</comment>
<dbReference type="AlphaFoldDB" id="A0AAV7Y4F2"/>
<dbReference type="SUPFAM" id="SSF48371">
    <property type="entry name" value="ARM repeat"/>
    <property type="match status" value="1"/>
</dbReference>
<dbReference type="PANTHER" id="PTHR10997">
    <property type="entry name" value="IMPORTIN-7, 8, 11"/>
    <property type="match status" value="1"/>
</dbReference>
<dbReference type="GO" id="GO:0005829">
    <property type="term" value="C:cytosol"/>
    <property type="evidence" value="ECO:0007669"/>
    <property type="project" value="TreeGrafter"/>
</dbReference>
<evidence type="ECO:0000256" key="7">
    <source>
        <dbReference type="ARBA" id="ARBA00023242"/>
    </source>
</evidence>
<dbReference type="EMBL" id="JANTQA010000070">
    <property type="protein sequence ID" value="KAJ3424737.1"/>
    <property type="molecule type" value="Genomic_DNA"/>
</dbReference>
<keyword evidence="6" id="KW-0653">Protein transport</keyword>
<gene>
    <name evidence="9" type="ORF">M0812_27161</name>
</gene>
<protein>
    <submittedName>
        <fullName evidence="9">Exportin-2</fullName>
    </submittedName>
</protein>
<dbReference type="Pfam" id="PF08506">
    <property type="entry name" value="Cse1"/>
    <property type="match status" value="2"/>
</dbReference>
<dbReference type="SMART" id="SM00913">
    <property type="entry name" value="IBN_N"/>
    <property type="match status" value="1"/>
</dbReference>
<evidence type="ECO:0000256" key="5">
    <source>
        <dbReference type="ARBA" id="ARBA00022490"/>
    </source>
</evidence>
<keyword evidence="4" id="KW-0813">Transport</keyword>
<evidence type="ECO:0000313" key="10">
    <source>
        <dbReference type="Proteomes" id="UP001146793"/>
    </source>
</evidence>
<dbReference type="Gene3D" id="1.25.10.10">
    <property type="entry name" value="Leucine-rich Repeat Variant"/>
    <property type="match status" value="1"/>
</dbReference>
<evidence type="ECO:0000256" key="4">
    <source>
        <dbReference type="ARBA" id="ARBA00022448"/>
    </source>
</evidence>
<dbReference type="InterPro" id="IPR005043">
    <property type="entry name" value="XPO2_C"/>
</dbReference>
<dbReference type="InterPro" id="IPR011989">
    <property type="entry name" value="ARM-like"/>
</dbReference>
<dbReference type="InterPro" id="IPR013713">
    <property type="entry name" value="XPO2_central"/>
</dbReference>
<dbReference type="Proteomes" id="UP001146793">
    <property type="component" value="Unassembled WGS sequence"/>
</dbReference>
<evidence type="ECO:0000256" key="1">
    <source>
        <dbReference type="ARBA" id="ARBA00004123"/>
    </source>
</evidence>
<evidence type="ECO:0000256" key="2">
    <source>
        <dbReference type="ARBA" id="ARBA00004496"/>
    </source>
</evidence>
<dbReference type="GO" id="GO:0006611">
    <property type="term" value="P:protein export from nucleus"/>
    <property type="evidence" value="ECO:0007669"/>
    <property type="project" value="TreeGrafter"/>
</dbReference>
<dbReference type="GO" id="GO:0031267">
    <property type="term" value="F:small GTPase binding"/>
    <property type="evidence" value="ECO:0007669"/>
    <property type="project" value="InterPro"/>
</dbReference>
<comment type="caution">
    <text evidence="9">The sequence shown here is derived from an EMBL/GenBank/DDBJ whole genome shotgun (WGS) entry which is preliminary data.</text>
</comment>
<evidence type="ECO:0000313" key="9">
    <source>
        <dbReference type="EMBL" id="KAJ3424737.1"/>
    </source>
</evidence>
<dbReference type="GO" id="GO:0005635">
    <property type="term" value="C:nuclear envelope"/>
    <property type="evidence" value="ECO:0007669"/>
    <property type="project" value="TreeGrafter"/>
</dbReference>
<dbReference type="InterPro" id="IPR016024">
    <property type="entry name" value="ARM-type_fold"/>
</dbReference>
<dbReference type="InterPro" id="IPR001494">
    <property type="entry name" value="Importin-beta_N"/>
</dbReference>
<name>A0AAV7Y4F2_9EUKA</name>
<evidence type="ECO:0000259" key="8">
    <source>
        <dbReference type="PROSITE" id="PS50166"/>
    </source>
</evidence>
<accession>A0AAV7Y4F2</accession>
<dbReference type="Pfam" id="PF03378">
    <property type="entry name" value="CAS_CSE1"/>
    <property type="match status" value="1"/>
</dbReference>
<reference evidence="9" key="1">
    <citation type="submission" date="2022-08" db="EMBL/GenBank/DDBJ databases">
        <title>Novel sulphate-reducing endosymbionts in the free-living metamonad Anaeramoeba.</title>
        <authorList>
            <person name="Jerlstrom-Hultqvist J."/>
            <person name="Cepicka I."/>
            <person name="Gallot-Lavallee L."/>
            <person name="Salas-Leiva D."/>
            <person name="Curtis B.A."/>
            <person name="Zahonova K."/>
            <person name="Pipaliya S."/>
            <person name="Dacks J."/>
            <person name="Roger A.J."/>
        </authorList>
    </citation>
    <scope>NUCLEOTIDE SEQUENCE</scope>
    <source>
        <strain evidence="9">Busselton2</strain>
    </source>
</reference>
<sequence>MDPILQLATLLSKTLSVYSNERKPAERELKALEEDDEFATYLLKLISNEELSIEIRQSGVIYFKSHLSSYYPTFASESQYEITGNILKLCLDLPHIIFLQLLETLKTISLANIKKHIGGYLDELVTQLEDQSAEKSELRYRVIRVFCSMIDKYSYCAMSSSMKEELEWFLAHVSSALTVTFESTIELINQSQEQMNEKEMRLLLFTLNKLIKIFWTSSLRGLPSLLFKELDAWFNGFHQILNRDFGKSNSMLIKTQRKICECLILIFKENENKPIQKKGTTNSQKTPWFLQGFNQEELQNLGNKSNGQKGQQSIWILDDEKELELNLKKLSVFLQDIWTLIESYEKVPVYQQHSIDKFIIQGISLFSSLCKQSTTQILFDSIEMLNSIIEKLVIPHFHFKDNDLDIFLEEPIEFIRIHLNSRLDSSCRSALSGFLKVLIINNEEIMINKILFNYLNNYLGNINECMNNNNNNNNNSELTEEYLNSLSIILFLLISFAPSNNNNRRNKPSEITKKIYQLFDLNQFFEAHLLQLLNNENIITNEPLLIVNCFHFLIRYLNVIDLTLLLKNWEVILSYFNINSFVLNTYLAKIIDKILIRKDLGKMLNFEELTVLRKSSLIGLFHPFDFMKNEKYQKIDNNSNTNNNINNGDEEEENEWCLKAVLNLLRNMDSIDILPFGELLSELLVPSVYYTCRCNNNPIYSHTLYEIIALMFSHVSNIEDNQEILFKIENQLFEPLSFSVIELQSKSKQNIYIFQIIAQFFEIINNINKSLSNKNETESKLIPFPEKYYSLLEKMIDFKMWKNKPNIPPLVRIFVAYLDCANDINEILIEKLLEIANLLLKKPIKEIQGFVLLNAIIKAIPREIIPNPDLVLKTIWKIIDQNLIEEQSHRFYRLLSVLILHGCGYFEADFFFNYLELDNVQKMLLVLQKFTPKVRSYQNKKASIIGVFHLITDTRIFELFETWCNLLEICVDTIKRLEQDEEEYWEEEENNEDFYITFSPLIYSQEKDITMFPNFDKDLKQVLSSLLIEFFNNNKILQNIDSNLFINQVSQHSKIVYNCLKEFEII</sequence>
<organism evidence="9 10">
    <name type="scientific">Anaeramoeba flamelloides</name>
    <dbReference type="NCBI Taxonomy" id="1746091"/>
    <lineage>
        <taxon>Eukaryota</taxon>
        <taxon>Metamonada</taxon>
        <taxon>Anaeramoebidae</taxon>
        <taxon>Anaeramoeba</taxon>
    </lineage>
</organism>
<dbReference type="PANTHER" id="PTHR10997:SF8">
    <property type="entry name" value="EXPORTIN-2"/>
    <property type="match status" value="1"/>
</dbReference>
<dbReference type="Pfam" id="PF03810">
    <property type="entry name" value="IBN_N"/>
    <property type="match status" value="1"/>
</dbReference>
<proteinExistence type="inferred from homology"/>